<keyword evidence="3" id="KW-1185">Reference proteome</keyword>
<gene>
    <name evidence="2" type="ORF">NDU88_001079</name>
</gene>
<protein>
    <submittedName>
        <fullName evidence="2">Uncharacterized protein</fullName>
    </submittedName>
</protein>
<dbReference type="Proteomes" id="UP001066276">
    <property type="component" value="Chromosome 2_1"/>
</dbReference>
<evidence type="ECO:0000313" key="3">
    <source>
        <dbReference type="Proteomes" id="UP001066276"/>
    </source>
</evidence>
<comment type="caution">
    <text evidence="2">The sequence shown here is derived from an EMBL/GenBank/DDBJ whole genome shotgun (WGS) entry which is preliminary data.</text>
</comment>
<organism evidence="2 3">
    <name type="scientific">Pleurodeles waltl</name>
    <name type="common">Iberian ribbed newt</name>
    <dbReference type="NCBI Taxonomy" id="8319"/>
    <lineage>
        <taxon>Eukaryota</taxon>
        <taxon>Metazoa</taxon>
        <taxon>Chordata</taxon>
        <taxon>Craniata</taxon>
        <taxon>Vertebrata</taxon>
        <taxon>Euteleostomi</taxon>
        <taxon>Amphibia</taxon>
        <taxon>Batrachia</taxon>
        <taxon>Caudata</taxon>
        <taxon>Salamandroidea</taxon>
        <taxon>Salamandridae</taxon>
        <taxon>Pleurodelinae</taxon>
        <taxon>Pleurodeles</taxon>
    </lineage>
</organism>
<evidence type="ECO:0000256" key="1">
    <source>
        <dbReference type="SAM" id="MobiDB-lite"/>
    </source>
</evidence>
<evidence type="ECO:0000313" key="2">
    <source>
        <dbReference type="EMBL" id="KAJ1197217.1"/>
    </source>
</evidence>
<dbReference type="EMBL" id="JANPWB010000003">
    <property type="protein sequence ID" value="KAJ1197217.1"/>
    <property type="molecule type" value="Genomic_DNA"/>
</dbReference>
<name>A0AAV7V8R0_PLEWA</name>
<dbReference type="AlphaFoldDB" id="A0AAV7V8R0"/>
<sequence>MALEAEEWWVQETGGAVSAATEQAPARAWRPGGAGQRCERCVRSGACKDRRWRAAVVGLALTGCSDRRRGAQPGPLENLQHEEEDVSGLDHCYDREIITTPCLDCELRGTRGLGGPKRPAKGDTSSMVRAKGRLMQQTNKMDNYAVSRRPGDPGVAEGNGGMRGRGTEQDPLREPLLSEIMAAIHDLKGSLEPQLDAVAVDVGLLRADLH</sequence>
<reference evidence="2" key="1">
    <citation type="journal article" date="2022" name="bioRxiv">
        <title>Sequencing and chromosome-scale assembly of the giantPleurodeles waltlgenome.</title>
        <authorList>
            <person name="Brown T."/>
            <person name="Elewa A."/>
            <person name="Iarovenko S."/>
            <person name="Subramanian E."/>
            <person name="Araus A.J."/>
            <person name="Petzold A."/>
            <person name="Susuki M."/>
            <person name="Suzuki K.-i.T."/>
            <person name="Hayashi T."/>
            <person name="Toyoda A."/>
            <person name="Oliveira C."/>
            <person name="Osipova E."/>
            <person name="Leigh N.D."/>
            <person name="Simon A."/>
            <person name="Yun M.H."/>
        </authorList>
    </citation>
    <scope>NUCLEOTIDE SEQUENCE</scope>
    <source>
        <strain evidence="2">20211129_DDA</strain>
        <tissue evidence="2">Liver</tissue>
    </source>
</reference>
<feature type="region of interest" description="Disordered" evidence="1">
    <location>
        <begin position="144"/>
        <end position="170"/>
    </location>
</feature>
<proteinExistence type="predicted"/>
<accession>A0AAV7V8R0</accession>